<reference evidence="2 3" key="1">
    <citation type="submission" date="2016-10" db="EMBL/GenBank/DDBJ databases">
        <authorList>
            <person name="de Groot N.N."/>
        </authorList>
    </citation>
    <scope>NUCLEOTIDE SEQUENCE [LARGE SCALE GENOMIC DNA]</scope>
    <source>
        <strain evidence="2 3">CGMCC 1.10836</strain>
    </source>
</reference>
<evidence type="ECO:0000313" key="2">
    <source>
        <dbReference type="EMBL" id="SEM84250.1"/>
    </source>
</evidence>
<protein>
    <submittedName>
        <fullName evidence="2">Uncharacterized protein</fullName>
    </submittedName>
</protein>
<proteinExistence type="predicted"/>
<organism evidence="2 3">
    <name type="scientific">Pseudorhodobacter antarcticus</name>
    <dbReference type="NCBI Taxonomy" id="1077947"/>
    <lineage>
        <taxon>Bacteria</taxon>
        <taxon>Pseudomonadati</taxon>
        <taxon>Pseudomonadota</taxon>
        <taxon>Alphaproteobacteria</taxon>
        <taxon>Rhodobacterales</taxon>
        <taxon>Paracoccaceae</taxon>
        <taxon>Pseudorhodobacter</taxon>
    </lineage>
</organism>
<dbReference type="AlphaFoldDB" id="A0A1H8BMY5"/>
<feature type="region of interest" description="Disordered" evidence="1">
    <location>
        <begin position="28"/>
        <end position="50"/>
    </location>
</feature>
<dbReference type="OrthoDB" id="7871100at2"/>
<dbReference type="Proteomes" id="UP000183002">
    <property type="component" value="Unassembled WGS sequence"/>
</dbReference>
<evidence type="ECO:0000256" key="1">
    <source>
        <dbReference type="SAM" id="MobiDB-lite"/>
    </source>
</evidence>
<sequence>MSDQSNIAELERRITSALARIGAGLDKLGQGGAANPVPANPVPASPAPAVDTSALEGELARLKAALAAEKATVAQLTERLKSSSTRDAAPRDTAPVREAAPQSQLEARVEKMTQQLDIQGLELQRMRKSTVQLREHLRVLHEAAADNLAEPHLINKAMLAELESLRATRHTETAEMDEILAELKPLIEEARAHG</sequence>
<feature type="region of interest" description="Disordered" evidence="1">
    <location>
        <begin position="77"/>
        <end position="101"/>
    </location>
</feature>
<name>A0A1H8BMY5_9RHOB</name>
<dbReference type="RefSeq" id="WP_050520223.1">
    <property type="nucleotide sequence ID" value="NZ_FOCO01000003.1"/>
</dbReference>
<dbReference type="STRING" id="1077947.SAMN05216227_100387"/>
<gene>
    <name evidence="2" type="ORF">SAMN05216227_100387</name>
</gene>
<keyword evidence="3" id="KW-1185">Reference proteome</keyword>
<accession>A0A1H8BMY5</accession>
<evidence type="ECO:0000313" key="3">
    <source>
        <dbReference type="Proteomes" id="UP000183002"/>
    </source>
</evidence>
<dbReference type="EMBL" id="FOCO01000003">
    <property type="protein sequence ID" value="SEM84250.1"/>
    <property type="molecule type" value="Genomic_DNA"/>
</dbReference>